<evidence type="ECO:0000256" key="1">
    <source>
        <dbReference type="SAM" id="MobiDB-lite"/>
    </source>
</evidence>
<sequence length="110" mass="12146">MLPLSLAPLSKSSARSKSRPKSRTKFIARAKSLAPRMSIPVFLLFFHLPTPATTTPLPPWTSLPISPATARYSRLAAGSSVRPRDIPATTRRRPCLLRRSSACYRKCLVS</sequence>
<proteinExistence type="predicted"/>
<organism evidence="2 3">
    <name type="scientific">Panicum hallii var. hallii</name>
    <dbReference type="NCBI Taxonomy" id="1504633"/>
    <lineage>
        <taxon>Eukaryota</taxon>
        <taxon>Viridiplantae</taxon>
        <taxon>Streptophyta</taxon>
        <taxon>Embryophyta</taxon>
        <taxon>Tracheophyta</taxon>
        <taxon>Spermatophyta</taxon>
        <taxon>Magnoliopsida</taxon>
        <taxon>Liliopsida</taxon>
        <taxon>Poales</taxon>
        <taxon>Poaceae</taxon>
        <taxon>PACMAD clade</taxon>
        <taxon>Panicoideae</taxon>
        <taxon>Panicodae</taxon>
        <taxon>Paniceae</taxon>
        <taxon>Panicinae</taxon>
        <taxon>Panicum</taxon>
        <taxon>Panicum sect. Panicum</taxon>
    </lineage>
</organism>
<evidence type="ECO:0000313" key="3">
    <source>
        <dbReference type="Proteomes" id="UP000244336"/>
    </source>
</evidence>
<accession>A0A2T7F5H4</accession>
<protein>
    <submittedName>
        <fullName evidence="2">Uncharacterized protein</fullName>
    </submittedName>
</protein>
<name>A0A2T7F5H4_9POAL</name>
<keyword evidence="3" id="KW-1185">Reference proteome</keyword>
<feature type="region of interest" description="Disordered" evidence="1">
    <location>
        <begin position="1"/>
        <end position="24"/>
    </location>
</feature>
<dbReference type="Proteomes" id="UP000244336">
    <property type="component" value="Chromosome 1"/>
</dbReference>
<feature type="compositionally biased region" description="Low complexity" evidence="1">
    <location>
        <begin position="1"/>
        <end position="13"/>
    </location>
</feature>
<feature type="compositionally biased region" description="Basic residues" evidence="1">
    <location>
        <begin position="14"/>
        <end position="24"/>
    </location>
</feature>
<gene>
    <name evidence="2" type="ORF">GQ55_1G150500</name>
</gene>
<dbReference type="Gramene" id="PUZ75318">
    <property type="protein sequence ID" value="PUZ75318"/>
    <property type="gene ID" value="GQ55_1G150500"/>
</dbReference>
<dbReference type="EMBL" id="CM009749">
    <property type="protein sequence ID" value="PUZ75318.1"/>
    <property type="molecule type" value="Genomic_DNA"/>
</dbReference>
<dbReference type="AlphaFoldDB" id="A0A2T7F5H4"/>
<evidence type="ECO:0000313" key="2">
    <source>
        <dbReference type="EMBL" id="PUZ75318.1"/>
    </source>
</evidence>
<reference evidence="2 3" key="1">
    <citation type="submission" date="2018-04" db="EMBL/GenBank/DDBJ databases">
        <title>WGS assembly of Panicum hallii var. hallii HAL2.</title>
        <authorList>
            <person name="Lovell J."/>
            <person name="Jenkins J."/>
            <person name="Lowry D."/>
            <person name="Mamidi S."/>
            <person name="Sreedasyam A."/>
            <person name="Weng X."/>
            <person name="Barry K."/>
            <person name="Bonette J."/>
            <person name="Campitelli B."/>
            <person name="Daum C."/>
            <person name="Gordon S."/>
            <person name="Gould B."/>
            <person name="Lipzen A."/>
            <person name="MacQueen A."/>
            <person name="Palacio-Mejia J."/>
            <person name="Plott C."/>
            <person name="Shakirov E."/>
            <person name="Shu S."/>
            <person name="Yoshinaga Y."/>
            <person name="Zane M."/>
            <person name="Rokhsar D."/>
            <person name="Grimwood J."/>
            <person name="Schmutz J."/>
            <person name="Juenger T."/>
        </authorList>
    </citation>
    <scope>NUCLEOTIDE SEQUENCE [LARGE SCALE GENOMIC DNA]</scope>
    <source>
        <strain evidence="3">cv. HAL2</strain>
    </source>
</reference>